<name>A0A0A9XIB2_LYGHE</name>
<reference evidence="1" key="1">
    <citation type="journal article" date="2014" name="PLoS ONE">
        <title>Transcriptome-Based Identification of ABC Transporters in the Western Tarnished Plant Bug Lygus hesperus.</title>
        <authorList>
            <person name="Hull J.J."/>
            <person name="Chaney K."/>
            <person name="Geib S.M."/>
            <person name="Fabrick J.A."/>
            <person name="Brent C.S."/>
            <person name="Walsh D."/>
            <person name="Lavine L.C."/>
        </authorList>
    </citation>
    <scope>NUCLEOTIDE SEQUENCE</scope>
</reference>
<feature type="non-terminal residue" evidence="1">
    <location>
        <position position="142"/>
    </location>
</feature>
<dbReference type="AlphaFoldDB" id="A0A0A9XIB2"/>
<sequence>MCSVRGWRLHQVARVDAVGESCGEHVSTGRISVEMDEFTTSGSCWMLEHIHGITFGKLGTLHPSIISTSELIKEMDNIMKMYFPNYADDADLLQNVPEFEAITKIGCHIVNKEIIYQKLSKLLVSQSMFAISGSRSTAQRCS</sequence>
<gene>
    <name evidence="1" type="primary">rbgA_1</name>
    <name evidence="1" type="ORF">CM83_105519</name>
</gene>
<proteinExistence type="predicted"/>
<reference evidence="1" key="2">
    <citation type="submission" date="2014-07" db="EMBL/GenBank/DDBJ databases">
        <authorList>
            <person name="Hull J."/>
        </authorList>
    </citation>
    <scope>NUCLEOTIDE SEQUENCE</scope>
</reference>
<protein>
    <submittedName>
        <fullName evidence="1">Ribosome biogenesis GTPase A</fullName>
    </submittedName>
</protein>
<evidence type="ECO:0000313" key="1">
    <source>
        <dbReference type="EMBL" id="JAG19709.1"/>
    </source>
</evidence>
<organism evidence="1">
    <name type="scientific">Lygus hesperus</name>
    <name type="common">Western plant bug</name>
    <dbReference type="NCBI Taxonomy" id="30085"/>
    <lineage>
        <taxon>Eukaryota</taxon>
        <taxon>Metazoa</taxon>
        <taxon>Ecdysozoa</taxon>
        <taxon>Arthropoda</taxon>
        <taxon>Hexapoda</taxon>
        <taxon>Insecta</taxon>
        <taxon>Pterygota</taxon>
        <taxon>Neoptera</taxon>
        <taxon>Paraneoptera</taxon>
        <taxon>Hemiptera</taxon>
        <taxon>Heteroptera</taxon>
        <taxon>Panheteroptera</taxon>
        <taxon>Cimicomorpha</taxon>
        <taxon>Miridae</taxon>
        <taxon>Mirini</taxon>
        <taxon>Lygus</taxon>
    </lineage>
</organism>
<dbReference type="EMBL" id="GBHO01023895">
    <property type="protein sequence ID" value="JAG19709.1"/>
    <property type="molecule type" value="Transcribed_RNA"/>
</dbReference>
<accession>A0A0A9XIB2</accession>